<dbReference type="SMART" id="SM00855">
    <property type="entry name" value="PGAM"/>
    <property type="match status" value="1"/>
</dbReference>
<dbReference type="GO" id="GO:0101006">
    <property type="term" value="F:protein histidine phosphatase activity"/>
    <property type="evidence" value="ECO:0007669"/>
    <property type="project" value="TreeGrafter"/>
</dbReference>
<reference evidence="2 3" key="1">
    <citation type="submission" date="2020-01" db="EMBL/GenBank/DDBJ databases">
        <title>Insect and environment-associated Actinomycetes.</title>
        <authorList>
            <person name="Currrie C."/>
            <person name="Chevrette M."/>
            <person name="Carlson C."/>
            <person name="Stubbendieck R."/>
            <person name="Wendt-Pienkowski E."/>
        </authorList>
    </citation>
    <scope>NUCLEOTIDE SEQUENCE [LARGE SCALE GENOMIC DNA]</scope>
    <source>
        <strain evidence="2 3">SID10258</strain>
    </source>
</reference>
<dbReference type="Pfam" id="PF00300">
    <property type="entry name" value="His_Phos_1"/>
    <property type="match status" value="1"/>
</dbReference>
<gene>
    <name evidence="2" type="ORF">G3I70_45520</name>
</gene>
<dbReference type="SUPFAM" id="SSF53254">
    <property type="entry name" value="Phosphoglycerate mutase-like"/>
    <property type="match status" value="1"/>
</dbReference>
<dbReference type="RefSeq" id="WP_163064391.1">
    <property type="nucleotide sequence ID" value="NZ_JAAGLI010001227.1"/>
</dbReference>
<feature type="non-terminal residue" evidence="2">
    <location>
        <position position="66"/>
    </location>
</feature>
<dbReference type="Gene3D" id="3.40.50.1240">
    <property type="entry name" value="Phosphoglycerate mutase-like"/>
    <property type="match status" value="1"/>
</dbReference>
<dbReference type="PIRSF" id="PIRSF000709">
    <property type="entry name" value="6PFK_2-Ptase"/>
    <property type="match status" value="1"/>
</dbReference>
<name>A0A6L9QW39_9ACTN</name>
<dbReference type="InterPro" id="IPR050275">
    <property type="entry name" value="PGM_Phosphatase"/>
</dbReference>
<accession>A0A6L9QW39</accession>
<dbReference type="GO" id="GO:0070297">
    <property type="term" value="P:regulation of phosphorelay signal transduction system"/>
    <property type="evidence" value="ECO:0007669"/>
    <property type="project" value="TreeGrafter"/>
</dbReference>
<sequence>MGELILVRHGETEWSRARRHTGLTDVPLTARGEEQARALRPALKERRVVRTLVSPAERARRTAELA</sequence>
<dbReference type="PANTHER" id="PTHR48100">
    <property type="entry name" value="BROAD-SPECIFICITY PHOSPHATASE YOR283W-RELATED"/>
    <property type="match status" value="1"/>
</dbReference>
<dbReference type="InterPro" id="IPR029033">
    <property type="entry name" value="His_PPase_superfam"/>
</dbReference>
<dbReference type="InterPro" id="IPR013078">
    <property type="entry name" value="His_Pase_superF_clade-1"/>
</dbReference>
<dbReference type="Proteomes" id="UP000475532">
    <property type="component" value="Unassembled WGS sequence"/>
</dbReference>
<dbReference type="CDD" id="cd07067">
    <property type="entry name" value="HP_PGM_like"/>
    <property type="match status" value="1"/>
</dbReference>
<comment type="caution">
    <text evidence="2">The sequence shown here is derived from an EMBL/GenBank/DDBJ whole genome shotgun (WGS) entry which is preliminary data.</text>
</comment>
<evidence type="ECO:0000313" key="2">
    <source>
        <dbReference type="EMBL" id="NEA29715.1"/>
    </source>
</evidence>
<evidence type="ECO:0000313" key="3">
    <source>
        <dbReference type="Proteomes" id="UP000475532"/>
    </source>
</evidence>
<dbReference type="PANTHER" id="PTHR48100:SF15">
    <property type="entry name" value="SEDOHEPTULOSE 1,7-BISPHOSPHATASE"/>
    <property type="match status" value="1"/>
</dbReference>
<dbReference type="EMBL" id="JAAGLI010001227">
    <property type="protein sequence ID" value="NEA29715.1"/>
    <property type="molecule type" value="Genomic_DNA"/>
</dbReference>
<feature type="binding site" evidence="1">
    <location>
        <begin position="21"/>
        <end position="22"/>
    </location>
    <ligand>
        <name>substrate</name>
    </ligand>
</feature>
<proteinExistence type="predicted"/>
<protein>
    <submittedName>
        <fullName evidence="2">Histidine phosphatase family protein</fullName>
    </submittedName>
</protein>
<organism evidence="2 3">
    <name type="scientific">Actinomadura bangladeshensis</name>
    <dbReference type="NCBI Taxonomy" id="453573"/>
    <lineage>
        <taxon>Bacteria</taxon>
        <taxon>Bacillati</taxon>
        <taxon>Actinomycetota</taxon>
        <taxon>Actinomycetes</taxon>
        <taxon>Streptosporangiales</taxon>
        <taxon>Thermomonosporaceae</taxon>
        <taxon>Actinomadura</taxon>
    </lineage>
</organism>
<dbReference type="AlphaFoldDB" id="A0A6L9QW39"/>
<evidence type="ECO:0000256" key="1">
    <source>
        <dbReference type="PIRSR" id="PIRSR613078-2"/>
    </source>
</evidence>
<feature type="binding site" evidence="1">
    <location>
        <position position="58"/>
    </location>
    <ligand>
        <name>substrate</name>
    </ligand>
</feature>